<proteinExistence type="inferred from homology"/>
<dbReference type="InterPro" id="IPR032818">
    <property type="entry name" value="DedA-like"/>
</dbReference>
<accession>A0ABT1HH90</accession>
<evidence type="ECO:0000256" key="3">
    <source>
        <dbReference type="ARBA" id="ARBA00022475"/>
    </source>
</evidence>
<comment type="subcellular location">
    <subcellularLocation>
        <location evidence="1 7">Cell membrane</location>
        <topology evidence="1 7">Multi-pass membrane protein</topology>
    </subcellularLocation>
</comment>
<evidence type="ECO:0000259" key="8">
    <source>
        <dbReference type="Pfam" id="PF09335"/>
    </source>
</evidence>
<reference evidence="9 10" key="1">
    <citation type="submission" date="2022-06" db="EMBL/GenBank/DDBJ databases">
        <title>Genomic Encyclopedia of Archaeal and Bacterial Type Strains, Phase II (KMG-II): from individual species to whole genera.</title>
        <authorList>
            <person name="Goeker M."/>
        </authorList>
    </citation>
    <scope>NUCLEOTIDE SEQUENCE [LARGE SCALE GENOMIC DNA]</scope>
    <source>
        <strain evidence="9 10">DSM 44693</strain>
    </source>
</reference>
<keyword evidence="10" id="KW-1185">Reference proteome</keyword>
<comment type="caution">
    <text evidence="9">The sequence shown here is derived from an EMBL/GenBank/DDBJ whole genome shotgun (WGS) entry which is preliminary data.</text>
</comment>
<feature type="transmembrane region" description="Helical" evidence="7">
    <location>
        <begin position="141"/>
        <end position="163"/>
    </location>
</feature>
<organism evidence="9 10">
    <name type="scientific">Williamsia maris</name>
    <dbReference type="NCBI Taxonomy" id="72806"/>
    <lineage>
        <taxon>Bacteria</taxon>
        <taxon>Bacillati</taxon>
        <taxon>Actinomycetota</taxon>
        <taxon>Actinomycetes</taxon>
        <taxon>Mycobacteriales</taxon>
        <taxon>Nocardiaceae</taxon>
        <taxon>Williamsia</taxon>
    </lineage>
</organism>
<evidence type="ECO:0000256" key="2">
    <source>
        <dbReference type="ARBA" id="ARBA00010792"/>
    </source>
</evidence>
<evidence type="ECO:0000313" key="10">
    <source>
        <dbReference type="Proteomes" id="UP001206895"/>
    </source>
</evidence>
<protein>
    <submittedName>
        <fullName evidence="9">Membrane-associated protein</fullName>
    </submittedName>
</protein>
<sequence length="230" mass="24961">MNPFDVSSFMATGGLIGLCVLVFLETGVLVGFVFPGDSLLFTAGILAAQPDPYAPLWLPCVLVPLSAALGDQCGYFIGRRLGAGVLQGRVMRFIGPEPVDRTHRFFERYGPLTVFFGRFIGIVRTLVPLLAGFTRMRHRDFTIFSVLGSTFWGAGIIVLGYLLGDVTIIAENIDLMIMASAATVIVPITVHLIRRGLARRRANRAEAPDDVMPDVAATEADERPVTARGH</sequence>
<evidence type="ECO:0000256" key="1">
    <source>
        <dbReference type="ARBA" id="ARBA00004651"/>
    </source>
</evidence>
<gene>
    <name evidence="9" type="ORF">LX13_003372</name>
</gene>
<keyword evidence="4 7" id="KW-0812">Transmembrane</keyword>
<evidence type="ECO:0000256" key="7">
    <source>
        <dbReference type="RuleBase" id="RU367016"/>
    </source>
</evidence>
<evidence type="ECO:0000256" key="5">
    <source>
        <dbReference type="ARBA" id="ARBA00022989"/>
    </source>
</evidence>
<feature type="transmembrane region" description="Helical" evidence="7">
    <location>
        <begin position="115"/>
        <end position="134"/>
    </location>
</feature>
<evidence type="ECO:0000313" key="9">
    <source>
        <dbReference type="EMBL" id="MCP2177544.1"/>
    </source>
</evidence>
<feature type="transmembrane region" description="Helical" evidence="7">
    <location>
        <begin position="175"/>
        <end position="193"/>
    </location>
</feature>
<name>A0ABT1HH90_9NOCA</name>
<feature type="domain" description="VTT" evidence="8">
    <location>
        <begin position="34"/>
        <end position="161"/>
    </location>
</feature>
<dbReference type="Proteomes" id="UP001206895">
    <property type="component" value="Unassembled WGS sequence"/>
</dbReference>
<keyword evidence="6 7" id="KW-0472">Membrane</keyword>
<dbReference type="PANTHER" id="PTHR30353:SF0">
    <property type="entry name" value="TRANSMEMBRANE PROTEIN"/>
    <property type="match status" value="1"/>
</dbReference>
<dbReference type="Pfam" id="PF09335">
    <property type="entry name" value="VTT_dom"/>
    <property type="match status" value="1"/>
</dbReference>
<dbReference type="InterPro" id="IPR032816">
    <property type="entry name" value="VTT_dom"/>
</dbReference>
<keyword evidence="5 7" id="KW-1133">Transmembrane helix</keyword>
<evidence type="ECO:0000256" key="6">
    <source>
        <dbReference type="ARBA" id="ARBA00023136"/>
    </source>
</evidence>
<evidence type="ECO:0000256" key="4">
    <source>
        <dbReference type="ARBA" id="ARBA00022692"/>
    </source>
</evidence>
<dbReference type="RefSeq" id="WP_253662465.1">
    <property type="nucleotide sequence ID" value="NZ_BAAAJQ010000001.1"/>
</dbReference>
<keyword evidence="3 7" id="KW-1003">Cell membrane</keyword>
<comment type="similarity">
    <text evidence="2 7">Belongs to the DedA family.</text>
</comment>
<dbReference type="EMBL" id="JAMTCJ010000003">
    <property type="protein sequence ID" value="MCP2177544.1"/>
    <property type="molecule type" value="Genomic_DNA"/>
</dbReference>
<dbReference type="PANTHER" id="PTHR30353">
    <property type="entry name" value="INNER MEMBRANE PROTEIN DEDA-RELATED"/>
    <property type="match status" value="1"/>
</dbReference>
<feature type="transmembrane region" description="Helical" evidence="7">
    <location>
        <begin position="12"/>
        <end position="34"/>
    </location>
</feature>